<evidence type="ECO:0000256" key="1">
    <source>
        <dbReference type="ARBA" id="ARBA00022553"/>
    </source>
</evidence>
<evidence type="ECO:0000256" key="5">
    <source>
        <dbReference type="ARBA" id="ARBA00022840"/>
    </source>
</evidence>
<evidence type="ECO:0000256" key="4">
    <source>
        <dbReference type="ARBA" id="ARBA00022777"/>
    </source>
</evidence>
<sequence length="850" mass="97594">MSEINNTNAFLRVSTHVLIQLGRELVTDTEQAILECVKNAYDADSPLCLINVDTKIEDSLIDYAEDIDFTKFLQESESVYAQLEDPKVTNKRILKYKGKITIEDRGDGLTADKIRSSWLVISTSIKRSETDKPKIKTRLGRTPLGDKGLGRLSTMKLGDILLIESATSPENEIHSARFRWTDCEVAETIDKIPVLVETRPNTERFKGTRVSILGLNERNYWEKNTRIFELSQSLMKLISPFEATSSFPVAITIDGNSQALTAIGDELFKRAVADFSFEWKENESNQPYLEATAKIKKQLYVSSRGNESRQIKIDTVFTPDDGKSFLKYLKKAINMKRFEWVENDNPNYFLILKERIYWNEIIKDKKDVNLPGEFSGNFYFFHIDINDEELDVSGLKFNKDIVKNMSGISILRDGFLIRSNGDWLNLSASATSGSIYHMRPKNTIGYFALSGEKNYKLTEKSDREGFIENDVYRGFLIIAERCKKFANDCLNNTRRGLDDLYKEYLDQNEIKASKIINKPALERLEDSVKSQEKTKIIAKTASNLLRDEFYEFKDEISQLTNTNEILAKVEKLTNVTLESMDQIHNILDEQPLLKEAIAKVRNDIEISNEQKLSLYESAAVGLSARGLTHEIRTHLTEIRMRMNNIQKLSKIKNVSENDFTPELRAVRSACASMTNTIGLIDPMLPRARRIKSNINLLDFLNEYITSRAYGFDFEKIEINLLNTRNSLTIRCNQSRLLQVIDNIIRNSVYWLRRSDSIFNIKIKKEIFIEFTNSGLIIWDTGIGIDKKVENNLFEMFVSAKPEDSNDGQGLGLFISQQLLRDEECDIRLLSERNTFGNMYKFFVDFSGIVL</sequence>
<keyword evidence="2" id="KW-0808">Transferase</keyword>
<dbReference type="SUPFAM" id="SSF55874">
    <property type="entry name" value="ATPase domain of HSP90 chaperone/DNA topoisomerase II/histidine kinase"/>
    <property type="match status" value="2"/>
</dbReference>
<evidence type="ECO:0000256" key="2">
    <source>
        <dbReference type="ARBA" id="ARBA00022679"/>
    </source>
</evidence>
<organism evidence="8 9">
    <name type="scientific">Acinetobacter radioresistens</name>
    <dbReference type="NCBI Taxonomy" id="40216"/>
    <lineage>
        <taxon>Bacteria</taxon>
        <taxon>Pseudomonadati</taxon>
        <taxon>Pseudomonadota</taxon>
        <taxon>Gammaproteobacteria</taxon>
        <taxon>Moraxellales</taxon>
        <taxon>Moraxellaceae</taxon>
        <taxon>Acinetobacter</taxon>
    </lineage>
</organism>
<accession>A0A8H2PSH7</accession>
<evidence type="ECO:0000313" key="8">
    <source>
        <dbReference type="EMBL" id="TNX93919.1"/>
    </source>
</evidence>
<proteinExistence type="predicted"/>
<dbReference type="Proteomes" id="UP000314285">
    <property type="component" value="Unassembled WGS sequence"/>
</dbReference>
<dbReference type="EMBL" id="VFBM01000001">
    <property type="protein sequence ID" value="TNX93919.1"/>
    <property type="molecule type" value="Genomic_DNA"/>
</dbReference>
<dbReference type="InterPro" id="IPR036890">
    <property type="entry name" value="HATPase_C_sf"/>
</dbReference>
<dbReference type="GO" id="GO:0000160">
    <property type="term" value="P:phosphorelay signal transduction system"/>
    <property type="evidence" value="ECO:0007669"/>
    <property type="project" value="UniProtKB-KW"/>
</dbReference>
<protein>
    <submittedName>
        <fullName evidence="8">Sensor histidine kinase</fullName>
    </submittedName>
</protein>
<dbReference type="Pfam" id="PF13589">
    <property type="entry name" value="HATPase_c_3"/>
    <property type="match status" value="1"/>
</dbReference>
<evidence type="ECO:0000259" key="7">
    <source>
        <dbReference type="PROSITE" id="PS50109"/>
    </source>
</evidence>
<name>A0A8H2PSH7_ACIRA</name>
<dbReference type="PANTHER" id="PTHR43065:SF10">
    <property type="entry name" value="PEROXIDE STRESS-ACTIVATED HISTIDINE KINASE MAK3"/>
    <property type="match status" value="1"/>
</dbReference>
<dbReference type="PROSITE" id="PS50109">
    <property type="entry name" value="HIS_KIN"/>
    <property type="match status" value="1"/>
</dbReference>
<evidence type="ECO:0000256" key="6">
    <source>
        <dbReference type="ARBA" id="ARBA00023012"/>
    </source>
</evidence>
<dbReference type="GO" id="GO:0016301">
    <property type="term" value="F:kinase activity"/>
    <property type="evidence" value="ECO:0007669"/>
    <property type="project" value="UniProtKB-KW"/>
</dbReference>
<gene>
    <name evidence="8" type="ORF">FHY67_00175</name>
</gene>
<feature type="domain" description="Histidine kinase" evidence="7">
    <location>
        <begin position="626"/>
        <end position="847"/>
    </location>
</feature>
<keyword evidence="4 8" id="KW-0418">Kinase</keyword>
<dbReference type="SMART" id="SM00387">
    <property type="entry name" value="HATPase_c"/>
    <property type="match status" value="1"/>
</dbReference>
<dbReference type="Gene3D" id="3.30.565.10">
    <property type="entry name" value="Histidine kinase-like ATPase, C-terminal domain"/>
    <property type="match status" value="2"/>
</dbReference>
<reference evidence="8 9" key="1">
    <citation type="submission" date="2019-06" db="EMBL/GenBank/DDBJ databases">
        <title>Genome of Acinetobacter radioresistens APH1, a phenol degrading strain.</title>
        <authorList>
            <person name="Liu Y."/>
        </authorList>
    </citation>
    <scope>NUCLEOTIDE SEQUENCE [LARGE SCALE GENOMIC DNA]</scope>
    <source>
        <strain evidence="8 9">APH1</strain>
    </source>
</reference>
<dbReference type="PANTHER" id="PTHR43065">
    <property type="entry name" value="SENSOR HISTIDINE KINASE"/>
    <property type="match status" value="1"/>
</dbReference>
<evidence type="ECO:0000313" key="9">
    <source>
        <dbReference type="Proteomes" id="UP000314285"/>
    </source>
</evidence>
<dbReference type="InterPro" id="IPR005467">
    <property type="entry name" value="His_kinase_dom"/>
</dbReference>
<keyword evidence="1" id="KW-0597">Phosphoprotein</keyword>
<evidence type="ECO:0000256" key="3">
    <source>
        <dbReference type="ARBA" id="ARBA00022741"/>
    </source>
</evidence>
<dbReference type="Pfam" id="PF02518">
    <property type="entry name" value="HATPase_c"/>
    <property type="match status" value="1"/>
</dbReference>
<comment type="caution">
    <text evidence="8">The sequence shown here is derived from an EMBL/GenBank/DDBJ whole genome shotgun (WGS) entry which is preliminary data.</text>
</comment>
<keyword evidence="5" id="KW-0067">ATP-binding</keyword>
<dbReference type="InterPro" id="IPR003594">
    <property type="entry name" value="HATPase_dom"/>
</dbReference>
<dbReference type="GO" id="GO:0005524">
    <property type="term" value="F:ATP binding"/>
    <property type="evidence" value="ECO:0007669"/>
    <property type="project" value="UniProtKB-KW"/>
</dbReference>
<dbReference type="RefSeq" id="WP_105919070.1">
    <property type="nucleotide sequence ID" value="NZ_CP027365.1"/>
</dbReference>
<dbReference type="AlphaFoldDB" id="A0A8H2PSH7"/>
<keyword evidence="6" id="KW-0902">Two-component regulatory system</keyword>
<keyword evidence="3" id="KW-0547">Nucleotide-binding</keyword>